<dbReference type="Gene3D" id="3.30.559.10">
    <property type="entry name" value="Chloramphenicol acetyltransferase-like domain"/>
    <property type="match status" value="2"/>
</dbReference>
<evidence type="ECO:0000256" key="4">
    <source>
        <dbReference type="SAM" id="MobiDB-lite"/>
    </source>
</evidence>
<protein>
    <recommendedName>
        <fullName evidence="5">Carrier domain-containing protein</fullName>
    </recommendedName>
</protein>
<dbReference type="InterPro" id="IPR051414">
    <property type="entry name" value="Adenylate-forming_Reductase"/>
</dbReference>
<dbReference type="SUPFAM" id="SSF47336">
    <property type="entry name" value="ACP-like"/>
    <property type="match status" value="1"/>
</dbReference>
<dbReference type="Proteomes" id="UP000054266">
    <property type="component" value="Unassembled WGS sequence"/>
</dbReference>
<dbReference type="InterPro" id="IPR036736">
    <property type="entry name" value="ACP-like_sf"/>
</dbReference>
<sequence>MMAIDHPSEYGKRLIPQILDRLAALDPDRIVYSIAGFSNDSPQFRHISARIFAKAVDKTAWWLHDQVGTQQGLRNKQTNETQNGRNQELPEIQPLGYIGPHDVRYILLTYGAVKAGCAALFLSPKNNTAGALAVLNAANCRIWVKPHEQPVPSLVEGILQQKYMQVLELPGVDELLDAESVEPFIYDKAFESAVNDPFCILHTSGTTGVPKPISWTHGLIGTMDAVRLLPPTEGDGGLAPWTDNWNEGDSIYSSFPMSHGAGIIMDILMPSLFNLRCVLGPSGVLPNLGLIESLADHARIDIWSMVPSLVDELGESPDVLAKFKSSKFICASGGPVSPIIVSKVNQVVRVLNLTGTTEGLFIGNLWVERDDWHWFAFHPYSGFEFKEIQPGVFEHWVHRNEHWALFQGIFYTFPDEKSINLKDMYIRHPSKPNLWAFSGRSDDVVVLSNGYKISPLDTEALVTTHPAVDGCLLIGTGKPQAGLLIELKEPSARNNELFDSIWASVERANNLAFQKSRLQRQYIAFAEPDKPFIRTDKRTIKRRATLDLYADFIDRFYRTRDEDANGEDMEAFTVDTSSIEAITDSICHIICSILPDIGSLSPDDDVFQQGLDSLLVFRVVKIIRAATGLQEQLAPRHLYANPTVAEFAAQVARILKEVKPANKALDEVTNETGPSGTTGSPPAMSAQTNLQSKIAEQKRRLGSKMNAFDAVNPNHYMGLNFYFALRKGVTFQEAFAKLQNGLVRAFEIIPELDGKMMLASEHECGYKRGEYRITIPPYRLPADSKPRQLTYKDLSHILPSFEKMRDSNFAPSLFSDNLVLDCYPFPEMPADIMVAQANFVEGGCILATNFIHTCLDGIGVMVALRVWAECCRFLAGDQTATCEWFDPESFNHSLPDILHEDGGYAEAAHEVDPGVWGFLPFFRPDEPIANHHQETHSVLSKEGNHVNGIPRRNGSRSAKTALPPVPDFPRQPVWPAAPAERSLSTSVFLIPREGIQLLKEEVLADPSTRGLITSVSDIVQAFFWRASIRSRYRVATEVRDATFGPDQMSILELPIDGRPYFSTSLPSSYMGSMLILNRITMPIETLCSPSTTIGQIAYRVREAAARITPSLVHDAFTLLNSMRDYSKPATANMGIEHMHAMVSNMMLFETSEISFGDAFFAGGSPEAMRPQIERGHRRFRFLVISPMRQDGGVELVLGTLPEELKMLKTDEEFTKYAKLVDSQKGAHV</sequence>
<gene>
    <name evidence="6" type="ORF">PV04_10547</name>
</gene>
<evidence type="ECO:0000256" key="2">
    <source>
        <dbReference type="ARBA" id="ARBA00022553"/>
    </source>
</evidence>
<dbReference type="InterPro" id="IPR023213">
    <property type="entry name" value="CAT-like_dom_sf"/>
</dbReference>
<organism evidence="6 7">
    <name type="scientific">Phialophora macrospora</name>
    <dbReference type="NCBI Taxonomy" id="1851006"/>
    <lineage>
        <taxon>Eukaryota</taxon>
        <taxon>Fungi</taxon>
        <taxon>Dikarya</taxon>
        <taxon>Ascomycota</taxon>
        <taxon>Pezizomycotina</taxon>
        <taxon>Eurotiomycetes</taxon>
        <taxon>Chaetothyriomycetidae</taxon>
        <taxon>Chaetothyriales</taxon>
        <taxon>Herpotrichiellaceae</taxon>
        <taxon>Phialophora</taxon>
    </lineage>
</organism>
<feature type="domain" description="Carrier" evidence="5">
    <location>
        <begin position="577"/>
        <end position="655"/>
    </location>
</feature>
<dbReference type="PANTHER" id="PTHR43439">
    <property type="entry name" value="PHENYLACETATE-COENZYME A LIGASE"/>
    <property type="match status" value="1"/>
</dbReference>
<evidence type="ECO:0000259" key="5">
    <source>
        <dbReference type="PROSITE" id="PS50075"/>
    </source>
</evidence>
<dbReference type="AlphaFoldDB" id="A0A0D2DJ21"/>
<dbReference type="EMBL" id="KN846963">
    <property type="protein sequence ID" value="KIW62367.1"/>
    <property type="molecule type" value="Genomic_DNA"/>
</dbReference>
<feature type="compositionally biased region" description="Polar residues" evidence="4">
    <location>
        <begin position="670"/>
        <end position="686"/>
    </location>
</feature>
<name>A0A0D2DJ21_9EURO</name>
<dbReference type="GO" id="GO:0016740">
    <property type="term" value="F:transferase activity"/>
    <property type="evidence" value="ECO:0007669"/>
    <property type="project" value="UniProtKB-KW"/>
</dbReference>
<dbReference type="PANTHER" id="PTHR43439:SF2">
    <property type="entry name" value="ENZYME, PUTATIVE (JCVI)-RELATED"/>
    <property type="match status" value="1"/>
</dbReference>
<accession>A0A0D2DJ21</accession>
<feature type="region of interest" description="Disordered" evidence="4">
    <location>
        <begin position="665"/>
        <end position="686"/>
    </location>
</feature>
<evidence type="ECO:0000313" key="7">
    <source>
        <dbReference type="Proteomes" id="UP000054266"/>
    </source>
</evidence>
<dbReference type="Gene3D" id="3.40.50.12780">
    <property type="entry name" value="N-terminal domain of ligase-like"/>
    <property type="match status" value="1"/>
</dbReference>
<dbReference type="InterPro" id="IPR042099">
    <property type="entry name" value="ANL_N_sf"/>
</dbReference>
<keyword evidence="1" id="KW-0596">Phosphopantetheine</keyword>
<dbReference type="Pfam" id="PF00501">
    <property type="entry name" value="AMP-binding"/>
    <property type="match status" value="1"/>
</dbReference>
<dbReference type="InterPro" id="IPR054710">
    <property type="entry name" value="Tri101-like_N"/>
</dbReference>
<dbReference type="InterPro" id="IPR000873">
    <property type="entry name" value="AMP-dep_synth/lig_dom"/>
</dbReference>
<dbReference type="Gene3D" id="1.10.1200.10">
    <property type="entry name" value="ACP-like"/>
    <property type="match status" value="1"/>
</dbReference>
<dbReference type="Pfam" id="PF23562">
    <property type="entry name" value="AMP-binding_C_3"/>
    <property type="match status" value="1"/>
</dbReference>
<dbReference type="PROSITE" id="PS00455">
    <property type="entry name" value="AMP_BINDING"/>
    <property type="match status" value="1"/>
</dbReference>
<evidence type="ECO:0000256" key="3">
    <source>
        <dbReference type="ARBA" id="ARBA00022679"/>
    </source>
</evidence>
<evidence type="ECO:0000256" key="1">
    <source>
        <dbReference type="ARBA" id="ARBA00022450"/>
    </source>
</evidence>
<keyword evidence="2" id="KW-0597">Phosphoprotein</keyword>
<dbReference type="Pfam" id="PF22664">
    <property type="entry name" value="TRI-like_N"/>
    <property type="match status" value="1"/>
</dbReference>
<evidence type="ECO:0000313" key="6">
    <source>
        <dbReference type="EMBL" id="KIW62367.1"/>
    </source>
</evidence>
<feature type="region of interest" description="Disordered" evidence="4">
    <location>
        <begin position="939"/>
        <end position="969"/>
    </location>
</feature>
<dbReference type="STRING" id="5601.A0A0D2DJ21"/>
<dbReference type="HOGENOM" id="CLU_001116_0_0_1"/>
<dbReference type="SUPFAM" id="SSF56801">
    <property type="entry name" value="Acetyl-CoA synthetase-like"/>
    <property type="match status" value="1"/>
</dbReference>
<keyword evidence="7" id="KW-1185">Reference proteome</keyword>
<dbReference type="InterPro" id="IPR009081">
    <property type="entry name" value="PP-bd_ACP"/>
</dbReference>
<dbReference type="Pfam" id="PF00550">
    <property type="entry name" value="PP-binding"/>
    <property type="match status" value="1"/>
</dbReference>
<reference evidence="6 7" key="1">
    <citation type="submission" date="2015-01" db="EMBL/GenBank/DDBJ databases">
        <title>The Genome Sequence of Capronia semiimmersa CBS27337.</title>
        <authorList>
            <consortium name="The Broad Institute Genomics Platform"/>
            <person name="Cuomo C."/>
            <person name="de Hoog S."/>
            <person name="Gorbushina A."/>
            <person name="Stielow B."/>
            <person name="Teixiera M."/>
            <person name="Abouelleil A."/>
            <person name="Chapman S.B."/>
            <person name="Priest M."/>
            <person name="Young S.K."/>
            <person name="Wortman J."/>
            <person name="Nusbaum C."/>
            <person name="Birren B."/>
        </authorList>
    </citation>
    <scope>NUCLEOTIDE SEQUENCE [LARGE SCALE GENOMIC DNA]</scope>
    <source>
        <strain evidence="6 7">CBS 27337</strain>
    </source>
</reference>
<proteinExistence type="predicted"/>
<dbReference type="InterPro" id="IPR020845">
    <property type="entry name" value="AMP-binding_CS"/>
</dbReference>
<dbReference type="PROSITE" id="PS50075">
    <property type="entry name" value="CARRIER"/>
    <property type="match status" value="1"/>
</dbReference>
<keyword evidence="3" id="KW-0808">Transferase</keyword>